<dbReference type="STRING" id="477690.SAMN05216474_0588"/>
<evidence type="ECO:0000259" key="1">
    <source>
        <dbReference type="SMART" id="SM00986"/>
    </source>
</evidence>
<name>A0A1I6Y0J9_9FLAO</name>
<dbReference type="InterPro" id="IPR005122">
    <property type="entry name" value="Uracil-DNA_glycosylase-like"/>
</dbReference>
<dbReference type="PANTHER" id="PTHR42160:SF1">
    <property type="entry name" value="URACIL-DNA GLYCOSYLASE SUPERFAMILY PROTEIN"/>
    <property type="match status" value="1"/>
</dbReference>
<gene>
    <name evidence="2" type="ORF">SAMN05216474_0588</name>
</gene>
<reference evidence="2 3" key="1">
    <citation type="submission" date="2016-10" db="EMBL/GenBank/DDBJ databases">
        <authorList>
            <person name="de Groot N.N."/>
        </authorList>
    </citation>
    <scope>NUCLEOTIDE SEQUENCE [LARGE SCALE GENOMIC DNA]</scope>
    <source>
        <strain evidence="2 3">CGMCC 1.7005</strain>
    </source>
</reference>
<dbReference type="SMART" id="SM00986">
    <property type="entry name" value="UDG"/>
    <property type="match status" value="1"/>
</dbReference>
<dbReference type="OrthoDB" id="9789139at2"/>
<organism evidence="2 3">
    <name type="scientific">Lishizhenia tianjinensis</name>
    <dbReference type="NCBI Taxonomy" id="477690"/>
    <lineage>
        <taxon>Bacteria</taxon>
        <taxon>Pseudomonadati</taxon>
        <taxon>Bacteroidota</taxon>
        <taxon>Flavobacteriia</taxon>
        <taxon>Flavobacteriales</taxon>
        <taxon>Crocinitomicaceae</taxon>
        <taxon>Lishizhenia</taxon>
    </lineage>
</organism>
<dbReference type="Proteomes" id="UP000236454">
    <property type="component" value="Unassembled WGS sequence"/>
</dbReference>
<feature type="domain" description="Uracil-DNA glycosylase-like" evidence="1">
    <location>
        <begin position="22"/>
        <end position="177"/>
    </location>
</feature>
<evidence type="ECO:0000313" key="2">
    <source>
        <dbReference type="EMBL" id="SFT44149.1"/>
    </source>
</evidence>
<dbReference type="SUPFAM" id="SSF52141">
    <property type="entry name" value="Uracil-DNA glycosylase-like"/>
    <property type="match status" value="1"/>
</dbReference>
<dbReference type="EMBL" id="FPAS01000001">
    <property type="protein sequence ID" value="SFT44149.1"/>
    <property type="molecule type" value="Genomic_DNA"/>
</dbReference>
<keyword evidence="3" id="KW-1185">Reference proteome</keyword>
<dbReference type="InterPro" id="IPR036895">
    <property type="entry name" value="Uracil-DNA_glycosylase-like_sf"/>
</dbReference>
<protein>
    <submittedName>
        <fullName evidence="2">Uracil-DNA glycosylase</fullName>
    </submittedName>
</protein>
<dbReference type="Pfam" id="PF03167">
    <property type="entry name" value="UDG"/>
    <property type="match status" value="1"/>
</dbReference>
<dbReference type="InterPro" id="IPR047124">
    <property type="entry name" value="HI_0220.2"/>
</dbReference>
<dbReference type="AlphaFoldDB" id="A0A1I6Y0J9"/>
<sequence length="186" mass="21157">MTTINDVVNCKLCEDRLEPNPVFQIHADAKVLVMGQAPGLKVHQTKLPFNDASGDRLREWMGIDRSVFYSKQVAILPMALCYPGKGKSGDNPPPAICAKTHHTSLLSYMPNIELTLLIGAYAQKYYCIDNYKNLSERVLHFEEFLPKYFVLPHPSPRNNIWLKKNAWFEEQAVPVLQDLVSSLLKK</sequence>
<dbReference type="Gene3D" id="3.40.470.10">
    <property type="entry name" value="Uracil-DNA glycosylase-like domain"/>
    <property type="match status" value="1"/>
</dbReference>
<accession>A0A1I6Y0J9</accession>
<dbReference type="RefSeq" id="WP_090246133.1">
    <property type="nucleotide sequence ID" value="NZ_FPAS01000001.1"/>
</dbReference>
<proteinExistence type="predicted"/>
<dbReference type="CDD" id="cd10033">
    <property type="entry name" value="UDG_like"/>
    <property type="match status" value="1"/>
</dbReference>
<dbReference type="PANTHER" id="PTHR42160">
    <property type="entry name" value="URACIL-DNA GLYCOSYLASE SUPERFAMILY PROTEIN"/>
    <property type="match status" value="1"/>
</dbReference>
<dbReference type="SMART" id="SM00987">
    <property type="entry name" value="UreE_C"/>
    <property type="match status" value="1"/>
</dbReference>
<evidence type="ECO:0000313" key="3">
    <source>
        <dbReference type="Proteomes" id="UP000236454"/>
    </source>
</evidence>